<sequence length="179" mass="21240">MLQVNALMVFLVLVAVVVVFGFVIVQKMDERRWQRYQFERDMFFRSHPLVIEDTTEFSYQLKISYAAQRKIITEQMLKPTAQPYHKKVRLQRVPESQHEKYMIDVMLKDIKIGQLDYIYAQQLGQYLEKTDFKVGRPIEVLSEILVIQKSEYELGCQIRLNLPADSAEIEYLEVKEQSK</sequence>
<keyword evidence="1" id="KW-0812">Transmembrane</keyword>
<reference evidence="2 3" key="1">
    <citation type="submission" date="2018-08" db="EMBL/GenBank/DDBJ databases">
        <title>The draft genome of Acinetobacter sichuanensis strain WCHAc060041.</title>
        <authorList>
            <person name="Qin J."/>
            <person name="Feng Y."/>
            <person name="Zong Z."/>
        </authorList>
    </citation>
    <scope>NUCLEOTIDE SEQUENCE [LARGE SCALE GENOMIC DNA]</scope>
    <source>
        <strain evidence="2 3">WCHAc060041</strain>
    </source>
</reference>
<organism evidence="2 3">
    <name type="scientific">Acinetobacter sichuanensis</name>
    <dbReference type="NCBI Taxonomy" id="2136183"/>
    <lineage>
        <taxon>Bacteria</taxon>
        <taxon>Pseudomonadati</taxon>
        <taxon>Pseudomonadota</taxon>
        <taxon>Gammaproteobacteria</taxon>
        <taxon>Moraxellales</taxon>
        <taxon>Moraxellaceae</taxon>
        <taxon>Acinetobacter</taxon>
    </lineage>
</organism>
<dbReference type="EMBL" id="PYIX02000005">
    <property type="protein sequence ID" value="RFC84569.1"/>
    <property type="molecule type" value="Genomic_DNA"/>
</dbReference>
<protein>
    <submittedName>
        <fullName evidence="2">Uncharacterized protein</fullName>
    </submittedName>
</protein>
<feature type="transmembrane region" description="Helical" evidence="1">
    <location>
        <begin position="6"/>
        <end position="25"/>
    </location>
</feature>
<dbReference type="AlphaFoldDB" id="A0A371YSW9"/>
<accession>A0A371YSW9</accession>
<keyword evidence="1" id="KW-1133">Transmembrane helix</keyword>
<proteinExistence type="predicted"/>
<name>A0A371YSW9_9GAMM</name>
<comment type="caution">
    <text evidence="2">The sequence shown here is derived from an EMBL/GenBank/DDBJ whole genome shotgun (WGS) entry which is preliminary data.</text>
</comment>
<keyword evidence="1" id="KW-0472">Membrane</keyword>
<evidence type="ECO:0000256" key="1">
    <source>
        <dbReference type="SAM" id="Phobius"/>
    </source>
</evidence>
<dbReference type="Proteomes" id="UP000240957">
    <property type="component" value="Unassembled WGS sequence"/>
</dbReference>
<evidence type="ECO:0000313" key="2">
    <source>
        <dbReference type="EMBL" id="RFC84569.1"/>
    </source>
</evidence>
<evidence type="ECO:0000313" key="3">
    <source>
        <dbReference type="Proteomes" id="UP000240957"/>
    </source>
</evidence>
<gene>
    <name evidence="2" type="ORF">C9E89_004790</name>
</gene>